<dbReference type="PANTHER" id="PTHR21499">
    <property type="entry name" value="ASPARTATE KINASE"/>
    <property type="match status" value="1"/>
</dbReference>
<feature type="domain" description="Aspartate/glutamate/uridylate kinase" evidence="10">
    <location>
        <begin position="13"/>
        <end position="286"/>
    </location>
</feature>
<dbReference type="PANTHER" id="PTHR21499:SF59">
    <property type="entry name" value="ASPARTOKINASE"/>
    <property type="match status" value="1"/>
</dbReference>
<dbReference type="Gene3D" id="1.20.120.1320">
    <property type="entry name" value="Aspartokinase, catalytic domain"/>
    <property type="match status" value="1"/>
</dbReference>
<dbReference type="NCBIfam" id="NF006570">
    <property type="entry name" value="PRK09084.1"/>
    <property type="match status" value="1"/>
</dbReference>
<dbReference type="GO" id="GO:0004072">
    <property type="term" value="F:aspartate kinase activity"/>
    <property type="evidence" value="ECO:0007669"/>
    <property type="project" value="UniProtKB-EC"/>
</dbReference>
<keyword evidence="4" id="KW-0547">Nucleotide-binding</keyword>
<evidence type="ECO:0000256" key="3">
    <source>
        <dbReference type="ARBA" id="ARBA00022679"/>
    </source>
</evidence>
<dbReference type="Pfam" id="PF00696">
    <property type="entry name" value="AA_kinase"/>
    <property type="match status" value="1"/>
</dbReference>
<dbReference type="NCBIfam" id="TIGR00657">
    <property type="entry name" value="asp_kinases"/>
    <property type="match status" value="1"/>
</dbReference>
<evidence type="ECO:0000256" key="4">
    <source>
        <dbReference type="ARBA" id="ARBA00022741"/>
    </source>
</evidence>
<comment type="catalytic activity">
    <reaction evidence="7 8">
        <text>L-aspartate + ATP = 4-phospho-L-aspartate + ADP</text>
        <dbReference type="Rhea" id="RHEA:23776"/>
        <dbReference type="ChEBI" id="CHEBI:29991"/>
        <dbReference type="ChEBI" id="CHEBI:30616"/>
        <dbReference type="ChEBI" id="CHEBI:57535"/>
        <dbReference type="ChEBI" id="CHEBI:456216"/>
        <dbReference type="EC" id="2.7.2.4"/>
    </reaction>
</comment>
<dbReference type="SUPFAM" id="SSF53633">
    <property type="entry name" value="Carbamate kinase-like"/>
    <property type="match status" value="1"/>
</dbReference>
<evidence type="ECO:0000256" key="5">
    <source>
        <dbReference type="ARBA" id="ARBA00022777"/>
    </source>
</evidence>
<accession>A0ABM9NPY2</accession>
<dbReference type="Gene3D" id="3.40.1160.10">
    <property type="entry name" value="Acetylglutamate kinase-like"/>
    <property type="match status" value="1"/>
</dbReference>
<dbReference type="Proteomes" id="UP001497533">
    <property type="component" value="Chromosome"/>
</dbReference>
<evidence type="ECO:0000256" key="2">
    <source>
        <dbReference type="ARBA" id="ARBA00010122"/>
    </source>
</evidence>
<keyword evidence="3 8" id="KW-0808">Transferase</keyword>
<dbReference type="Gene3D" id="3.30.70.260">
    <property type="match status" value="2"/>
</dbReference>
<comment type="pathway">
    <text evidence="1 9">Amino-acid biosynthesis; L-lysine biosynthesis via DAP pathway; (S)-tetrahydrodipicolinate from L-aspartate: step 1/4.</text>
</comment>
<dbReference type="PIRSF" id="PIRSF000726">
    <property type="entry name" value="Asp_kin"/>
    <property type="match status" value="1"/>
</dbReference>
<comment type="pathway">
    <text evidence="9">Amino-acid biosynthesis; L-threonine biosynthesis; L-threonine from L-aspartate: step 1/5.</text>
</comment>
<dbReference type="InterPro" id="IPR036393">
    <property type="entry name" value="AceGlu_kinase-like_sf"/>
</dbReference>
<evidence type="ECO:0000256" key="8">
    <source>
        <dbReference type="RuleBase" id="RU003448"/>
    </source>
</evidence>
<comment type="similarity">
    <text evidence="2 8">Belongs to the aspartokinase family.</text>
</comment>
<evidence type="ECO:0000256" key="6">
    <source>
        <dbReference type="ARBA" id="ARBA00022840"/>
    </source>
</evidence>
<keyword evidence="12" id="KW-1185">Reference proteome</keyword>
<gene>
    <name evidence="11" type="primary">lysC</name>
    <name evidence="11" type="ORF">PRHACTZTBTEA_652</name>
</gene>
<comment type="pathway">
    <text evidence="9">Amino-acid biosynthesis; L-methionine biosynthesis via de novo pathway; L-homoserine from L-aspartate: step 1/3.</text>
</comment>
<proteinExistence type="inferred from homology"/>
<dbReference type="InterPro" id="IPR001048">
    <property type="entry name" value="Asp/Glu/Uridylate_kinase"/>
</dbReference>
<evidence type="ECO:0000256" key="9">
    <source>
        <dbReference type="RuleBase" id="RU004249"/>
    </source>
</evidence>
<dbReference type="RefSeq" id="WP_341765004.1">
    <property type="nucleotide sequence ID" value="NZ_OZ034688.1"/>
</dbReference>
<dbReference type="InterPro" id="IPR005260">
    <property type="entry name" value="Asp_kin_monofn"/>
</dbReference>
<sequence length="460" mass="52191">MNKKIFSLNNNQFIIAKIGGTSVANFEAMNNCANIIYNNKNIRIVIVSASAGITNLLIKLSEGCKKNKRIQLLQKITNIQYNIINKLKITNLINKKINLLLKNIINLSEQATLKTSNELTDEIVCYGELMSTLLFVEILKQRNISSQWFDIRNIMKTDENFGQAKPKITYLKQLAKQQLFPILKKSLIITQGFIGQDQKGRTTTLGRGGSDYTATLLAEALKLSYVYILTDVPGIFTSDPNIVPNAKRIDNINFNEAAEMATFGAKILHPLTLLPVIRANISIFIGSSKNPELGGTIIDSNTKNFPKIISLVIRRKQILLILKNIKNIKKHIFLIKIFTILSNHNIPIDFVTIIESNIIIIINTVTYINKNNLINTLLLRELSFLCNVKIEKNLSLITIIGKNLSKVNKIRKKIINSLKLFKIRMINYGIDYNNIYLIINENDADNILRILHNNLFEKIK</sequence>
<dbReference type="SUPFAM" id="SSF55021">
    <property type="entry name" value="ACT-like"/>
    <property type="match status" value="1"/>
</dbReference>
<evidence type="ECO:0000313" key="11">
    <source>
        <dbReference type="EMBL" id="CAL1329553.1"/>
    </source>
</evidence>
<dbReference type="EMBL" id="OZ034688">
    <property type="protein sequence ID" value="CAL1329553.1"/>
    <property type="molecule type" value="Genomic_DNA"/>
</dbReference>
<name>A0ABM9NPY2_9GAMM</name>
<reference evidence="11" key="1">
    <citation type="submission" date="2024-04" db="EMBL/GenBank/DDBJ databases">
        <authorList>
            <person name="Manzano-Marin A."/>
            <person name="Manzano-Marin A."/>
            <person name="Alejandro Manzano Marin A."/>
        </authorList>
    </citation>
    <scope>NUCLEOTIDE SEQUENCE [LARGE SCALE GENOMIC DNA]</scope>
    <source>
        <strain evidence="11">TABTEA</strain>
    </source>
</reference>
<keyword evidence="6" id="KW-0067">ATP-binding</keyword>
<dbReference type="InterPro" id="IPR042199">
    <property type="entry name" value="AsparK_Bifunc_asparK/hSer_DH"/>
</dbReference>
<evidence type="ECO:0000259" key="10">
    <source>
        <dbReference type="Pfam" id="PF00696"/>
    </source>
</evidence>
<organism evidence="11 12">
    <name type="scientific">Candidatus Providencia siddallii</name>
    <dbReference type="NCBI Taxonomy" id="1715285"/>
    <lineage>
        <taxon>Bacteria</taxon>
        <taxon>Pseudomonadati</taxon>
        <taxon>Pseudomonadota</taxon>
        <taxon>Gammaproteobacteria</taxon>
        <taxon>Enterobacterales</taxon>
        <taxon>Morganellaceae</taxon>
        <taxon>Providencia</taxon>
    </lineage>
</organism>
<dbReference type="InterPro" id="IPR001341">
    <property type="entry name" value="Asp_kinase"/>
</dbReference>
<protein>
    <recommendedName>
        <fullName evidence="8">Aspartokinase</fullName>
        <ecNumber evidence="8">2.7.2.4</ecNumber>
    </recommendedName>
</protein>
<dbReference type="EC" id="2.7.2.4" evidence="8"/>
<keyword evidence="9" id="KW-0028">Amino-acid biosynthesis</keyword>
<evidence type="ECO:0000256" key="7">
    <source>
        <dbReference type="ARBA" id="ARBA00047872"/>
    </source>
</evidence>
<evidence type="ECO:0000313" key="12">
    <source>
        <dbReference type="Proteomes" id="UP001497533"/>
    </source>
</evidence>
<dbReference type="InterPro" id="IPR045865">
    <property type="entry name" value="ACT-like_dom_sf"/>
</dbReference>
<keyword evidence="5 8" id="KW-0418">Kinase</keyword>
<evidence type="ECO:0000256" key="1">
    <source>
        <dbReference type="ARBA" id="ARBA00004766"/>
    </source>
</evidence>